<evidence type="ECO:0000313" key="3">
    <source>
        <dbReference type="EMBL" id="MEJ8814784.1"/>
    </source>
</evidence>
<gene>
    <name evidence="3" type="ORF">WKW77_27180</name>
</gene>
<proteinExistence type="predicted"/>
<dbReference type="EC" id="1.14.13.127" evidence="3"/>
<protein>
    <submittedName>
        <fullName evidence="3">Bifunctional 3-(3-hydroxy-phenyl)propionate/3-hydroxycinnamic acid hydroxylase</fullName>
        <ecNumber evidence="3">1.14.13.127</ecNumber>
    </submittedName>
</protein>
<dbReference type="SUPFAM" id="SSF51905">
    <property type="entry name" value="FAD/NAD(P)-binding domain"/>
    <property type="match status" value="1"/>
</dbReference>
<reference evidence="3 4" key="1">
    <citation type="submission" date="2024-03" db="EMBL/GenBank/DDBJ databases">
        <title>Novel species of the genus Variovorax.</title>
        <authorList>
            <person name="Liu Q."/>
            <person name="Xin Y.-H."/>
        </authorList>
    </citation>
    <scope>NUCLEOTIDE SEQUENCE [LARGE SCALE GENOMIC DNA]</scope>
    <source>
        <strain evidence="3 4">KACC 18899</strain>
    </source>
</reference>
<dbReference type="Gene3D" id="3.50.50.60">
    <property type="entry name" value="FAD/NAD(P)-binding domain"/>
    <property type="match status" value="1"/>
</dbReference>
<dbReference type="InterPro" id="IPR050631">
    <property type="entry name" value="PheA/TfdB_FAD_monoxygenase"/>
</dbReference>
<keyword evidence="1 3" id="KW-0560">Oxidoreductase</keyword>
<dbReference type="Pfam" id="PF01494">
    <property type="entry name" value="FAD_binding_3"/>
    <property type="match status" value="1"/>
</dbReference>
<dbReference type="GO" id="GO:0008688">
    <property type="term" value="F:3-(3-hydroxyphenyl)propionate hydroxylase activity"/>
    <property type="evidence" value="ECO:0007669"/>
    <property type="project" value="UniProtKB-EC"/>
</dbReference>
<evidence type="ECO:0000259" key="2">
    <source>
        <dbReference type="Pfam" id="PF01494"/>
    </source>
</evidence>
<evidence type="ECO:0000256" key="1">
    <source>
        <dbReference type="ARBA" id="ARBA00023002"/>
    </source>
</evidence>
<sequence>MDTRQTTDFDFDIAIVGYGPSGATFAKLMAQRGYRIAVFDQADAIYDKPRAITADQEVMRVFQECGLADEIAATTSPHPGTDFVGIDGQVIKRFYPAPPPHLLAWEPAWMFVQPELEATLRRGVARHPQVATFLRHEFAGHEPFEDGVRVNVRRIEDGAMRSHTARYLIGADGSRSAVRRGIDTTIEDLEFDEWWIVVDAWLRGPVALPERCVQYCRPSRPGTYIVGPGNLRRWEIKLLPGETADDFRTEASVIEVLSSFADTTHLELCRSAVYRFHALVANEWRSRRVFLMGDAAHQMPPFLGQGLCAGIRDAVNLAWKIDGVERLGFDASLLDSYGLERKQHVRTIVTHAKDFGLIIGELDPQAARERDRELGERLAAGRSETVRQKFIPNLETGLIARNDDGTRADGAGELFVQPWVHQGEAVRRLDNLLPPGFLFVTDALETREWFDAASAGLWKRIGGRDVVVATQAERAPQGVLAVRERDGLFGRWLHALGARAVIVRPDRYVFGIARDAAGLQALLAQLGDALFAGSPVEDGAVPAHA</sequence>
<name>A0ABU8VM94_9BURK</name>
<dbReference type="InterPro" id="IPR002938">
    <property type="entry name" value="FAD-bd"/>
</dbReference>
<dbReference type="PRINTS" id="PR00420">
    <property type="entry name" value="RNGMNOXGNASE"/>
</dbReference>
<organism evidence="3 4">
    <name type="scientific">Variovorax ureilyticus</name>
    <dbReference type="NCBI Taxonomy" id="1836198"/>
    <lineage>
        <taxon>Bacteria</taxon>
        <taxon>Pseudomonadati</taxon>
        <taxon>Pseudomonadota</taxon>
        <taxon>Betaproteobacteria</taxon>
        <taxon>Burkholderiales</taxon>
        <taxon>Comamonadaceae</taxon>
        <taxon>Variovorax</taxon>
    </lineage>
</organism>
<dbReference type="PANTHER" id="PTHR43476:SF3">
    <property type="entry name" value="FAD-BINDING MONOOXYGENASE"/>
    <property type="match status" value="1"/>
</dbReference>
<dbReference type="EMBL" id="JBBKZU010000015">
    <property type="protein sequence ID" value="MEJ8814784.1"/>
    <property type="molecule type" value="Genomic_DNA"/>
</dbReference>
<dbReference type="RefSeq" id="WP_340360013.1">
    <property type="nucleotide sequence ID" value="NZ_JBBKZU010000015.1"/>
</dbReference>
<accession>A0ABU8VM94</accession>
<evidence type="ECO:0000313" key="4">
    <source>
        <dbReference type="Proteomes" id="UP001365846"/>
    </source>
</evidence>
<dbReference type="InterPro" id="IPR036188">
    <property type="entry name" value="FAD/NAD-bd_sf"/>
</dbReference>
<dbReference type="NCBIfam" id="NF004829">
    <property type="entry name" value="PRK06183.1-3"/>
    <property type="match status" value="1"/>
</dbReference>
<dbReference type="Gene3D" id="3.30.9.10">
    <property type="entry name" value="D-Amino Acid Oxidase, subunit A, domain 2"/>
    <property type="match status" value="1"/>
</dbReference>
<feature type="domain" description="FAD-binding" evidence="2">
    <location>
        <begin position="11"/>
        <end position="351"/>
    </location>
</feature>
<dbReference type="PANTHER" id="PTHR43476">
    <property type="entry name" value="3-(3-HYDROXY-PHENYL)PROPIONATE/3-HYDROXYCINNAMIC ACID HYDROXYLASE"/>
    <property type="match status" value="1"/>
</dbReference>
<comment type="caution">
    <text evidence="3">The sequence shown here is derived from an EMBL/GenBank/DDBJ whole genome shotgun (WGS) entry which is preliminary data.</text>
</comment>
<keyword evidence="4" id="KW-1185">Reference proteome</keyword>
<dbReference type="Proteomes" id="UP001365846">
    <property type="component" value="Unassembled WGS sequence"/>
</dbReference>